<reference evidence="1 2" key="1">
    <citation type="submission" date="2017-04" db="EMBL/GenBank/DDBJ databases">
        <authorList>
            <person name="Afonso C.L."/>
            <person name="Miller P.J."/>
            <person name="Scott M.A."/>
            <person name="Spackman E."/>
            <person name="Goraichik I."/>
            <person name="Dimitrov K.M."/>
            <person name="Suarez D.L."/>
            <person name="Swayne D.E."/>
        </authorList>
    </citation>
    <scope>NUCLEOTIDE SEQUENCE [LARGE SCALE GENOMIC DNA]</scope>
    <source>
        <strain evidence="1 2">DSM 21164</strain>
    </source>
</reference>
<sequence>MSIEKRVKAVELLYAGLDQEIATFQSNTGLHCKAGCGKCCTHAEVDASPLEFLPWAFYLFLNGIALKTLEELNSKSSPICHIYQPLSVVDSTSGKCSDYKYRGLICRLFGYGASKDKFGELRLATCKIIKEGQVENYEASKLAMANGLYVPIFTDYYMNLSQIDFALGNKIVPINKALKLAIEEVLQYYAYRPFPKGYKNCA</sequence>
<gene>
    <name evidence="1" type="ORF">SAMN05660703_2124</name>
</gene>
<dbReference type="Proteomes" id="UP000192360">
    <property type="component" value="Unassembled WGS sequence"/>
</dbReference>
<accession>A0A1W2AR38</accession>
<protein>
    <recommendedName>
        <fullName evidence="3">Zinc-or iron-chelating domain-containing protein</fullName>
    </recommendedName>
</protein>
<dbReference type="RefSeq" id="WP_084061460.1">
    <property type="nucleotide sequence ID" value="NZ_FWXO01000003.1"/>
</dbReference>
<dbReference type="OrthoDB" id="9806610at2"/>
<evidence type="ECO:0000313" key="2">
    <source>
        <dbReference type="Proteomes" id="UP000192360"/>
    </source>
</evidence>
<evidence type="ECO:0008006" key="3">
    <source>
        <dbReference type="Google" id="ProtNLM"/>
    </source>
</evidence>
<keyword evidence="2" id="KW-1185">Reference proteome</keyword>
<name>A0A1W2AR38_9FLAO</name>
<evidence type="ECO:0000313" key="1">
    <source>
        <dbReference type="EMBL" id="SMC62668.1"/>
    </source>
</evidence>
<dbReference type="EMBL" id="FWXO01000003">
    <property type="protein sequence ID" value="SMC62668.1"/>
    <property type="molecule type" value="Genomic_DNA"/>
</dbReference>
<proteinExistence type="predicted"/>
<dbReference type="STRING" id="504486.SAMN05660703_2124"/>
<organism evidence="1 2">
    <name type="scientific">Cellulophaga tyrosinoxydans</name>
    <dbReference type="NCBI Taxonomy" id="504486"/>
    <lineage>
        <taxon>Bacteria</taxon>
        <taxon>Pseudomonadati</taxon>
        <taxon>Bacteroidota</taxon>
        <taxon>Flavobacteriia</taxon>
        <taxon>Flavobacteriales</taxon>
        <taxon>Flavobacteriaceae</taxon>
        <taxon>Cellulophaga</taxon>
    </lineage>
</organism>
<dbReference type="AlphaFoldDB" id="A0A1W2AR38"/>